<reference evidence="3" key="1">
    <citation type="submission" date="2021-01" db="UniProtKB">
        <authorList>
            <consortium name="EnsemblMetazoa"/>
        </authorList>
    </citation>
    <scope>IDENTIFICATION</scope>
    <source>
        <strain evidence="3">DH4</strain>
    </source>
</reference>
<dbReference type="AlphaFoldDB" id="A0A7M7GLU1"/>
<keyword evidence="2" id="KW-0732">Signal</keyword>
<feature type="chain" id="PRO_5044659404" evidence="2">
    <location>
        <begin position="27"/>
        <end position="237"/>
    </location>
</feature>
<dbReference type="GeneID" id="102654660"/>
<evidence type="ECO:0000256" key="1">
    <source>
        <dbReference type="SAM" id="MobiDB-lite"/>
    </source>
</evidence>
<dbReference type="Pfam" id="PF16009">
    <property type="entry name" value="DUF4779"/>
    <property type="match status" value="1"/>
</dbReference>
<sequence length="237" mass="27417">MRIFRRGWYTVHAVFCVHFTVTIARADNLHPETRETRQSFTEIVDDEPSIVEMNFQKKLIPIKEPRKNLGIFALPLEPDAEMLPLHYTSVKPPGVDHMELKYAESQVSRVVPKVERADDSRQVAKKSKSNEGNEEGYREVSSFEKGQRGDSLRKRKRTQRVETGGKKKVEHNRGSNSGQKMKRTKDEYKRDHDFYDNDDQGGHSKKHGRYNEKHVAIEGRYKKGGAHDSDDVDEAKH</sequence>
<dbReference type="EnsemblMetazoa" id="XM_006560042">
    <property type="protein sequence ID" value="XP_006560105"/>
    <property type="gene ID" value="LOC102654660"/>
</dbReference>
<feature type="compositionally biased region" description="Basic and acidic residues" evidence="1">
    <location>
        <begin position="184"/>
        <end position="195"/>
    </location>
</feature>
<protein>
    <submittedName>
        <fullName evidence="5">Uncharacterized protein LOC102654660 isoform X2</fullName>
    </submittedName>
</protein>
<name>A0A7M7GLU1_APIME</name>
<feature type="compositionally biased region" description="Basic and acidic residues" evidence="1">
    <location>
        <begin position="159"/>
        <end position="173"/>
    </location>
</feature>
<reference evidence="5" key="2">
    <citation type="submission" date="2025-04" db="UniProtKB">
        <authorList>
            <consortium name="RefSeq"/>
        </authorList>
    </citation>
    <scope>IDENTIFICATION</scope>
    <source>
        <strain evidence="5">DH4</strain>
        <tissue evidence="5">Whole body</tissue>
    </source>
</reference>
<evidence type="ECO:0000313" key="4">
    <source>
        <dbReference type="Proteomes" id="UP000005203"/>
    </source>
</evidence>
<dbReference type="Proteomes" id="UP000005203">
    <property type="component" value="Linkage group LG6"/>
</dbReference>
<organism evidence="3">
    <name type="scientific">Apis mellifera</name>
    <name type="common">Honeybee</name>
    <dbReference type="NCBI Taxonomy" id="7460"/>
    <lineage>
        <taxon>Eukaryota</taxon>
        <taxon>Metazoa</taxon>
        <taxon>Ecdysozoa</taxon>
        <taxon>Arthropoda</taxon>
        <taxon>Hexapoda</taxon>
        <taxon>Insecta</taxon>
        <taxon>Pterygota</taxon>
        <taxon>Neoptera</taxon>
        <taxon>Endopterygota</taxon>
        <taxon>Hymenoptera</taxon>
        <taxon>Apocrita</taxon>
        <taxon>Aculeata</taxon>
        <taxon>Apoidea</taxon>
        <taxon>Anthophila</taxon>
        <taxon>Apidae</taxon>
        <taxon>Apis</taxon>
    </lineage>
</organism>
<evidence type="ECO:0000256" key="2">
    <source>
        <dbReference type="SAM" id="SignalP"/>
    </source>
</evidence>
<feature type="compositionally biased region" description="Basic and acidic residues" evidence="1">
    <location>
        <begin position="113"/>
        <end position="152"/>
    </location>
</feature>
<dbReference type="InterPro" id="IPR031959">
    <property type="entry name" value="DUF4779"/>
</dbReference>
<evidence type="ECO:0000313" key="5">
    <source>
        <dbReference type="RefSeq" id="XP_006560105.2"/>
    </source>
</evidence>
<dbReference type="KEGG" id="ame:102654660"/>
<feature type="region of interest" description="Disordered" evidence="1">
    <location>
        <begin position="113"/>
        <end position="237"/>
    </location>
</feature>
<feature type="signal peptide" evidence="2">
    <location>
        <begin position="1"/>
        <end position="26"/>
    </location>
</feature>
<proteinExistence type="predicted"/>
<accession>A0A8B6YU41</accession>
<feature type="compositionally biased region" description="Basic and acidic residues" evidence="1">
    <location>
        <begin position="209"/>
        <end position="237"/>
    </location>
</feature>
<dbReference type="RefSeq" id="XP_006560105.2">
    <property type="nucleotide sequence ID" value="XM_006560042.3"/>
</dbReference>
<evidence type="ECO:0000313" key="3">
    <source>
        <dbReference type="EnsemblMetazoa" id="XP_006560105"/>
    </source>
</evidence>
<gene>
    <name evidence="5" type="primary">LOC102654660</name>
</gene>
<keyword evidence="4" id="KW-1185">Reference proteome</keyword>
<accession>A0A7M7GLU1</accession>